<feature type="region of interest" description="Disordered" evidence="2">
    <location>
        <begin position="127"/>
        <end position="154"/>
    </location>
</feature>
<dbReference type="GeneID" id="9674375"/>
<keyword evidence="5" id="KW-1185">Reference proteome</keyword>
<dbReference type="eggNOG" id="ENOG502RP4G">
    <property type="taxonomic scope" value="Eukaryota"/>
</dbReference>
<evidence type="ECO:0000313" key="5">
    <source>
        <dbReference type="Proteomes" id="UP000005206"/>
    </source>
</evidence>
<dbReference type="GO" id="GO:0008270">
    <property type="term" value="F:zinc ion binding"/>
    <property type="evidence" value="ECO:0007669"/>
    <property type="project" value="InterPro"/>
</dbReference>
<dbReference type="VEuPathDB" id="FungiDB:NECHADRAFT_86961"/>
<dbReference type="RefSeq" id="XP_003042102.1">
    <property type="nucleotide sequence ID" value="XM_003042056.1"/>
</dbReference>
<dbReference type="InterPro" id="IPR001138">
    <property type="entry name" value="Zn2Cys6_DnaBD"/>
</dbReference>
<dbReference type="SUPFAM" id="SSF57701">
    <property type="entry name" value="Zn2/Cys6 DNA-binding domain"/>
    <property type="match status" value="1"/>
</dbReference>
<protein>
    <recommendedName>
        <fullName evidence="3">Zn(2)-C6 fungal-type domain-containing protein</fullName>
    </recommendedName>
</protein>
<dbReference type="InterPro" id="IPR036864">
    <property type="entry name" value="Zn2-C6_fun-type_DNA-bd_sf"/>
</dbReference>
<gene>
    <name evidence="4" type="ORF">NECHADRAFT_86961</name>
</gene>
<keyword evidence="1" id="KW-0539">Nucleus</keyword>
<dbReference type="OrthoDB" id="9930022at2759"/>
<name>C7ZI20_FUSV7</name>
<dbReference type="GO" id="GO:0000981">
    <property type="term" value="F:DNA-binding transcription factor activity, RNA polymerase II-specific"/>
    <property type="evidence" value="ECO:0007669"/>
    <property type="project" value="InterPro"/>
</dbReference>
<dbReference type="OMA" id="SAWERTN"/>
<evidence type="ECO:0000313" key="4">
    <source>
        <dbReference type="EMBL" id="EEU36389.1"/>
    </source>
</evidence>
<dbReference type="Pfam" id="PF00172">
    <property type="entry name" value="Zn_clus"/>
    <property type="match status" value="1"/>
</dbReference>
<proteinExistence type="predicted"/>
<sequence length="423" mass="47661">MSLRKTSCAACVSAKCRCDRDLPLCRRCRQKSLPCEYPYPPAGQSDLTNQEEPMPSDTAFSGLGNIGSLDVTEFLDFDLTEIDGPSVADAWESVGSQIAANFEHLPVPESDEALHSLLWPFPDDNATNSDAHRATDHSRRHRKQRRRAFQQARQTSIAPPLQGIWPRGCEVETWNFCAKELLSFVTLFATTATSPFILQPTDNGLHASLQRALGVCAASCTLREPQFGQLFEAEMQHLINTSVVGDMSVVPEDAYSQALSAFRQNLARLQAMVLYQIIGLFSTSHVQRHRAKQNEALMASWTRELLLCIQLLELKSKVKMWMFPRSNLNNPQSVREETSVLSSSHDMPLQKEEIESAYRAILVSYLARSCTSATRNYNKEIHTMSYNDFADLWGQQKSMPGLDIHDRFILLLIVAFTYTHQAR</sequence>
<dbReference type="AlphaFoldDB" id="C7ZI20"/>
<feature type="domain" description="Zn(2)-C6 fungal-type" evidence="3">
    <location>
        <begin position="7"/>
        <end position="37"/>
    </location>
</feature>
<organism evidence="4 5">
    <name type="scientific">Fusarium vanettenii (strain ATCC MYA-4622 / CBS 123669 / FGSC 9596 / NRRL 45880 / 77-13-4)</name>
    <name type="common">Fusarium solani subsp. pisi</name>
    <dbReference type="NCBI Taxonomy" id="660122"/>
    <lineage>
        <taxon>Eukaryota</taxon>
        <taxon>Fungi</taxon>
        <taxon>Dikarya</taxon>
        <taxon>Ascomycota</taxon>
        <taxon>Pezizomycotina</taxon>
        <taxon>Sordariomycetes</taxon>
        <taxon>Hypocreomycetidae</taxon>
        <taxon>Hypocreales</taxon>
        <taxon>Nectriaceae</taxon>
        <taxon>Fusarium</taxon>
        <taxon>Fusarium solani species complex</taxon>
        <taxon>Fusarium vanettenii</taxon>
    </lineage>
</organism>
<evidence type="ECO:0000256" key="2">
    <source>
        <dbReference type="SAM" id="MobiDB-lite"/>
    </source>
</evidence>
<evidence type="ECO:0000256" key="1">
    <source>
        <dbReference type="ARBA" id="ARBA00023242"/>
    </source>
</evidence>
<accession>C7ZI20</accession>
<dbReference type="InParanoid" id="C7ZI20"/>
<dbReference type="Proteomes" id="UP000005206">
    <property type="component" value="Chromosome 11"/>
</dbReference>
<evidence type="ECO:0000259" key="3">
    <source>
        <dbReference type="PROSITE" id="PS50048"/>
    </source>
</evidence>
<feature type="compositionally biased region" description="Basic residues" evidence="2">
    <location>
        <begin position="138"/>
        <end position="148"/>
    </location>
</feature>
<dbReference type="KEGG" id="nhe:NECHADRAFT_86961"/>
<dbReference type="CDD" id="cd00067">
    <property type="entry name" value="GAL4"/>
    <property type="match status" value="1"/>
</dbReference>
<dbReference type="EMBL" id="GG698929">
    <property type="protein sequence ID" value="EEU36389.1"/>
    <property type="molecule type" value="Genomic_DNA"/>
</dbReference>
<dbReference type="HOGENOM" id="CLU_660514_0_0_1"/>
<dbReference type="PROSITE" id="PS50048">
    <property type="entry name" value="ZN2_CY6_FUNGAL_2"/>
    <property type="match status" value="1"/>
</dbReference>
<reference evidence="4 5" key="1">
    <citation type="journal article" date="2009" name="PLoS Genet.">
        <title>The genome of Nectria haematococca: contribution of supernumerary chromosomes to gene expansion.</title>
        <authorList>
            <person name="Coleman J.J."/>
            <person name="Rounsley S.D."/>
            <person name="Rodriguez-Carres M."/>
            <person name="Kuo A."/>
            <person name="Wasmann C.C."/>
            <person name="Grimwood J."/>
            <person name="Schmutz J."/>
            <person name="Taga M."/>
            <person name="White G.J."/>
            <person name="Zhou S."/>
            <person name="Schwartz D.C."/>
            <person name="Freitag M."/>
            <person name="Ma L.J."/>
            <person name="Danchin E.G."/>
            <person name="Henrissat B."/>
            <person name="Coutinho P.M."/>
            <person name="Nelson D.R."/>
            <person name="Straney D."/>
            <person name="Napoli C.A."/>
            <person name="Barker B.M."/>
            <person name="Gribskov M."/>
            <person name="Rep M."/>
            <person name="Kroken S."/>
            <person name="Molnar I."/>
            <person name="Rensing C."/>
            <person name="Kennell J.C."/>
            <person name="Zamora J."/>
            <person name="Farman M.L."/>
            <person name="Selker E.U."/>
            <person name="Salamov A."/>
            <person name="Shapiro H."/>
            <person name="Pangilinan J."/>
            <person name="Lindquist E."/>
            <person name="Lamers C."/>
            <person name="Grigoriev I.V."/>
            <person name="Geiser D.M."/>
            <person name="Covert S.F."/>
            <person name="Temporini E."/>
            <person name="Vanetten H.D."/>
        </authorList>
    </citation>
    <scope>NUCLEOTIDE SEQUENCE [LARGE SCALE GENOMIC DNA]</scope>
    <source>
        <strain evidence="5">ATCC MYA-4622 / CBS 123669 / FGSC 9596 / NRRL 45880 / 77-13-4</strain>
    </source>
</reference>
<dbReference type="Gene3D" id="4.10.240.10">
    <property type="entry name" value="Zn(2)-C6 fungal-type DNA-binding domain"/>
    <property type="match status" value="1"/>
</dbReference>